<organism evidence="1">
    <name type="scientific">uncultured prokaryote</name>
    <dbReference type="NCBI Taxonomy" id="198431"/>
    <lineage>
        <taxon>unclassified sequences</taxon>
        <taxon>environmental samples</taxon>
    </lineage>
</organism>
<accession>A0A0H5Q1L5</accession>
<proteinExistence type="predicted"/>
<reference evidence="1" key="1">
    <citation type="submission" date="2015-06" db="EMBL/GenBank/DDBJ databases">
        <authorList>
            <person name="Joergensen T."/>
        </authorList>
    </citation>
    <scope>NUCLEOTIDE SEQUENCE</scope>
    <source>
        <strain evidence="1">RGRH0583</strain>
    </source>
</reference>
<dbReference type="AlphaFoldDB" id="A0A0H5Q1L5"/>
<protein>
    <submittedName>
        <fullName evidence="1">Uncharacterized protein</fullName>
    </submittedName>
</protein>
<dbReference type="EMBL" id="LN853214">
    <property type="protein sequence ID" value="CRY95299.1"/>
    <property type="molecule type" value="Genomic_DNA"/>
</dbReference>
<evidence type="ECO:0000313" key="1">
    <source>
        <dbReference type="EMBL" id="CRY95299.1"/>
    </source>
</evidence>
<sequence>MTQKFKEIADKVKASPHWREDFRIVESADVGGITVYYVEADTRDSATVLAIAKLNDMLTSSR</sequence>
<reference evidence="1" key="2">
    <citation type="submission" date="2015-07" db="EMBL/GenBank/DDBJ databases">
        <title>Plasmids, circular viruses and viroids from rat gut.</title>
        <authorList>
            <person name="Jorgensen T.J."/>
            <person name="Hansen M.A."/>
            <person name="Xu Z."/>
            <person name="Tabak M.A."/>
            <person name="Sorensen S.J."/>
            <person name="Hansen L.H."/>
        </authorList>
    </citation>
    <scope>NUCLEOTIDE SEQUENCE</scope>
    <source>
        <strain evidence="1">RGRH0583</strain>
    </source>
</reference>
<name>A0A0H5Q1L5_9ZZZZ</name>